<dbReference type="AlphaFoldDB" id="A0A9N7UN10"/>
<dbReference type="EMBL" id="CADEAL010001580">
    <property type="protein sequence ID" value="CAB1433630.1"/>
    <property type="molecule type" value="Genomic_DNA"/>
</dbReference>
<name>A0A9N7UN10_PLEPL</name>
<reference evidence="1" key="1">
    <citation type="submission" date="2020-03" db="EMBL/GenBank/DDBJ databases">
        <authorList>
            <person name="Weist P."/>
        </authorList>
    </citation>
    <scope>NUCLEOTIDE SEQUENCE</scope>
</reference>
<comment type="caution">
    <text evidence="1">The sequence shown here is derived from an EMBL/GenBank/DDBJ whole genome shotgun (WGS) entry which is preliminary data.</text>
</comment>
<organism evidence="1 2">
    <name type="scientific">Pleuronectes platessa</name>
    <name type="common">European plaice</name>
    <dbReference type="NCBI Taxonomy" id="8262"/>
    <lineage>
        <taxon>Eukaryota</taxon>
        <taxon>Metazoa</taxon>
        <taxon>Chordata</taxon>
        <taxon>Craniata</taxon>
        <taxon>Vertebrata</taxon>
        <taxon>Euteleostomi</taxon>
        <taxon>Actinopterygii</taxon>
        <taxon>Neopterygii</taxon>
        <taxon>Teleostei</taxon>
        <taxon>Neoteleostei</taxon>
        <taxon>Acanthomorphata</taxon>
        <taxon>Carangaria</taxon>
        <taxon>Pleuronectiformes</taxon>
        <taxon>Pleuronectoidei</taxon>
        <taxon>Pleuronectidae</taxon>
        <taxon>Pleuronectes</taxon>
    </lineage>
</organism>
<gene>
    <name evidence="1" type="ORF">PLEPLA_LOCUS21721</name>
</gene>
<accession>A0A9N7UN10</accession>
<sequence length="202" mass="21500">MQTGSIVGPKRQQKPPKSASLIYAPGVGRIPPTCHPAPLMKHTAASGPGRPIAPLCNTQENLPPAQVQASEKQTPSVTCLLCTGLPGPPSPLLLQSIRPLFSFPLPLSRSLFPFLSLSAPRYLIITGPHSHDLSLYALLKTNRSGLRRGAFGGREGQGIGMVAGQEGREPGEKPTYDEVLCDAEKKKQQRHHGLAVGVLPSL</sequence>
<dbReference type="Proteomes" id="UP001153269">
    <property type="component" value="Unassembled WGS sequence"/>
</dbReference>
<proteinExistence type="predicted"/>
<keyword evidence="2" id="KW-1185">Reference proteome</keyword>
<evidence type="ECO:0000313" key="1">
    <source>
        <dbReference type="EMBL" id="CAB1433630.1"/>
    </source>
</evidence>
<evidence type="ECO:0000313" key="2">
    <source>
        <dbReference type="Proteomes" id="UP001153269"/>
    </source>
</evidence>
<protein>
    <submittedName>
        <fullName evidence="1">Uncharacterized protein</fullName>
    </submittedName>
</protein>